<reference evidence="2" key="2">
    <citation type="journal article" date="2022" name="Microbiol. Resour. Announc.">
        <title>Whole-Genome Sequence of Entomortierella parvispora E1425, a Mucoromycotan Fungus Associated with Burkholderiaceae-Related Endosymbiotic Bacteria.</title>
        <authorList>
            <person name="Herlambang A."/>
            <person name="Guo Y."/>
            <person name="Takashima Y."/>
            <person name="Narisawa K."/>
            <person name="Ohta H."/>
            <person name="Nishizawa T."/>
        </authorList>
    </citation>
    <scope>NUCLEOTIDE SEQUENCE</scope>
    <source>
        <strain evidence="2">E1425</strain>
    </source>
</reference>
<evidence type="ECO:0000256" key="1">
    <source>
        <dbReference type="SAM" id="MobiDB-lite"/>
    </source>
</evidence>
<evidence type="ECO:0000313" key="3">
    <source>
        <dbReference type="Proteomes" id="UP000827284"/>
    </source>
</evidence>
<accession>A0A9P3H8V1</accession>
<reference evidence="2" key="1">
    <citation type="submission" date="2021-11" db="EMBL/GenBank/DDBJ databases">
        <authorList>
            <person name="Herlambang A."/>
            <person name="Guo Y."/>
            <person name="Takashima Y."/>
            <person name="Nishizawa T."/>
        </authorList>
    </citation>
    <scope>NUCLEOTIDE SEQUENCE</scope>
    <source>
        <strain evidence="2">E1425</strain>
    </source>
</reference>
<dbReference type="AlphaFoldDB" id="A0A9P3H8V1"/>
<gene>
    <name evidence="2" type="ORF">EMPS_04527</name>
</gene>
<keyword evidence="3" id="KW-1185">Reference proteome</keyword>
<dbReference type="Proteomes" id="UP000827284">
    <property type="component" value="Unassembled WGS sequence"/>
</dbReference>
<feature type="compositionally biased region" description="Polar residues" evidence="1">
    <location>
        <begin position="66"/>
        <end position="85"/>
    </location>
</feature>
<dbReference type="EMBL" id="BQFW01000006">
    <property type="protein sequence ID" value="GJJ72170.1"/>
    <property type="molecule type" value="Genomic_DNA"/>
</dbReference>
<feature type="region of interest" description="Disordered" evidence="1">
    <location>
        <begin position="43"/>
        <end position="91"/>
    </location>
</feature>
<evidence type="ECO:0000313" key="2">
    <source>
        <dbReference type="EMBL" id="GJJ72170.1"/>
    </source>
</evidence>
<organism evidence="2 3">
    <name type="scientific">Entomortierella parvispora</name>
    <dbReference type="NCBI Taxonomy" id="205924"/>
    <lineage>
        <taxon>Eukaryota</taxon>
        <taxon>Fungi</taxon>
        <taxon>Fungi incertae sedis</taxon>
        <taxon>Mucoromycota</taxon>
        <taxon>Mortierellomycotina</taxon>
        <taxon>Mortierellomycetes</taxon>
        <taxon>Mortierellales</taxon>
        <taxon>Mortierellaceae</taxon>
        <taxon>Entomortierella</taxon>
    </lineage>
</organism>
<sequence>MAPTRRFIVTCSHHCHCNSHNNDSSVVVEKAILKLSSEPLQTSTKKIDFSPLPTPPCSPELGPMSSLDTVPTSASTNDTLSTPLDDSSVEDDGAFLCFPTVPQH</sequence>
<protein>
    <submittedName>
        <fullName evidence="2">Uncharacterized protein</fullName>
    </submittedName>
</protein>
<comment type="caution">
    <text evidence="2">The sequence shown here is derived from an EMBL/GenBank/DDBJ whole genome shotgun (WGS) entry which is preliminary data.</text>
</comment>
<proteinExistence type="predicted"/>
<name>A0A9P3H8V1_9FUNG</name>